<dbReference type="Gene3D" id="1.20.1250.20">
    <property type="entry name" value="MFS general substrate transporter like domains"/>
    <property type="match status" value="1"/>
</dbReference>
<proteinExistence type="inferred from homology"/>
<evidence type="ECO:0000256" key="1">
    <source>
        <dbReference type="ARBA" id="ARBA00044504"/>
    </source>
</evidence>
<dbReference type="EMBL" id="OX459125">
    <property type="protein sequence ID" value="CAI9114944.1"/>
    <property type="molecule type" value="Genomic_DNA"/>
</dbReference>
<dbReference type="InterPro" id="IPR036259">
    <property type="entry name" value="MFS_trans_sf"/>
</dbReference>
<gene>
    <name evidence="2" type="ORF">OLC1_LOCUS21561</name>
</gene>
<evidence type="ECO:0000313" key="2">
    <source>
        <dbReference type="EMBL" id="CAI9114944.1"/>
    </source>
</evidence>
<sequence>MDVSAVTGSNVSEIEAPFLVEDTVEGHVDYRGRSVKRSKSGGWKSASFIIGVEISERFAYYGISSNLINYLTGPVGQSTAAAAANVSAWFGATSLFPLLGAFLPDSFLGRYRTIIVGSSVYILVENDVKNCGGNGYCHLHSFQLSVVVVTRIRIVTLLWKLSWAVN</sequence>
<protein>
    <submittedName>
        <fullName evidence="2">OLC1v1015771C1</fullName>
    </submittedName>
</protein>
<keyword evidence="3" id="KW-1185">Reference proteome</keyword>
<name>A0AAV1E6Y5_OLDCO</name>
<dbReference type="Proteomes" id="UP001161247">
    <property type="component" value="Chromosome 8"/>
</dbReference>
<dbReference type="PANTHER" id="PTHR11654">
    <property type="entry name" value="OLIGOPEPTIDE TRANSPORTER-RELATED"/>
    <property type="match status" value="1"/>
</dbReference>
<reference evidence="2" key="1">
    <citation type="submission" date="2023-03" db="EMBL/GenBank/DDBJ databases">
        <authorList>
            <person name="Julca I."/>
        </authorList>
    </citation>
    <scope>NUCLEOTIDE SEQUENCE</scope>
</reference>
<comment type="similarity">
    <text evidence="1">Belongs to the major facilitator superfamily. Phosphate:H(+) symporter (TC 2.A.1.9) family.</text>
</comment>
<dbReference type="AlphaFoldDB" id="A0AAV1E6Y5"/>
<accession>A0AAV1E6Y5</accession>
<organism evidence="2 3">
    <name type="scientific">Oldenlandia corymbosa var. corymbosa</name>
    <dbReference type="NCBI Taxonomy" id="529605"/>
    <lineage>
        <taxon>Eukaryota</taxon>
        <taxon>Viridiplantae</taxon>
        <taxon>Streptophyta</taxon>
        <taxon>Embryophyta</taxon>
        <taxon>Tracheophyta</taxon>
        <taxon>Spermatophyta</taxon>
        <taxon>Magnoliopsida</taxon>
        <taxon>eudicotyledons</taxon>
        <taxon>Gunneridae</taxon>
        <taxon>Pentapetalae</taxon>
        <taxon>asterids</taxon>
        <taxon>lamiids</taxon>
        <taxon>Gentianales</taxon>
        <taxon>Rubiaceae</taxon>
        <taxon>Rubioideae</taxon>
        <taxon>Spermacoceae</taxon>
        <taxon>Hedyotis-Oldenlandia complex</taxon>
        <taxon>Oldenlandia</taxon>
    </lineage>
</organism>
<evidence type="ECO:0000313" key="3">
    <source>
        <dbReference type="Proteomes" id="UP001161247"/>
    </source>
</evidence>